<comment type="caution">
    <text evidence="2">The sequence shown here is derived from an EMBL/GenBank/DDBJ whole genome shotgun (WGS) entry which is preliminary data.</text>
</comment>
<evidence type="ECO:0000313" key="2">
    <source>
        <dbReference type="EMBL" id="CAK0868123.1"/>
    </source>
</evidence>
<dbReference type="Proteomes" id="UP001189429">
    <property type="component" value="Unassembled WGS sequence"/>
</dbReference>
<feature type="compositionally biased region" description="Low complexity" evidence="1">
    <location>
        <begin position="251"/>
        <end position="264"/>
    </location>
</feature>
<sequence>MAALPNDRANDEEELVDLSAELKAQDPLMNMRIRRMIGEQCYTGQVEDIEVGTISGERLYRIRYCDGDLEHYTAKQVKEFQDKTPASDETASVMKKPAAAVSVQTSLPEGDQEQAAPAVAKKPASKADMEVDEEPAVSKKPAGAAEGKEEEEEEEEDPEDEFDEDDDDEEEEEEDEDGEEEEAPATKKPAAADMEVEEEDAEEEDEGAVAKKPAMAKKPAAAVADVEEEEADEAEEAAEGEEEDAEDETEAPAVSKKPAAAAKLPIRKSISKMVLKKPAGK</sequence>
<dbReference type="EMBL" id="CAUYUJ010016718">
    <property type="protein sequence ID" value="CAK0868123.1"/>
    <property type="molecule type" value="Genomic_DNA"/>
</dbReference>
<evidence type="ECO:0000313" key="3">
    <source>
        <dbReference type="Proteomes" id="UP001189429"/>
    </source>
</evidence>
<protein>
    <recommendedName>
        <fullName evidence="4">Tudor domain-containing protein</fullName>
    </recommendedName>
</protein>
<organism evidence="2 3">
    <name type="scientific">Prorocentrum cordatum</name>
    <dbReference type="NCBI Taxonomy" id="2364126"/>
    <lineage>
        <taxon>Eukaryota</taxon>
        <taxon>Sar</taxon>
        <taxon>Alveolata</taxon>
        <taxon>Dinophyceae</taxon>
        <taxon>Prorocentrales</taxon>
        <taxon>Prorocentraceae</taxon>
        <taxon>Prorocentrum</taxon>
    </lineage>
</organism>
<gene>
    <name evidence="2" type="ORF">PCOR1329_LOCUS54890</name>
</gene>
<name>A0ABN9V5L6_9DINO</name>
<keyword evidence="3" id="KW-1185">Reference proteome</keyword>
<proteinExistence type="predicted"/>
<feature type="compositionally biased region" description="Acidic residues" evidence="1">
    <location>
        <begin position="148"/>
        <end position="183"/>
    </location>
</feature>
<feature type="compositionally biased region" description="Low complexity" evidence="1">
    <location>
        <begin position="210"/>
        <end position="224"/>
    </location>
</feature>
<feature type="compositionally biased region" description="Basic residues" evidence="1">
    <location>
        <begin position="265"/>
        <end position="281"/>
    </location>
</feature>
<feature type="compositionally biased region" description="Acidic residues" evidence="1">
    <location>
        <begin position="225"/>
        <end position="250"/>
    </location>
</feature>
<evidence type="ECO:0000256" key="1">
    <source>
        <dbReference type="SAM" id="MobiDB-lite"/>
    </source>
</evidence>
<feature type="compositionally biased region" description="Acidic residues" evidence="1">
    <location>
        <begin position="194"/>
        <end position="207"/>
    </location>
</feature>
<evidence type="ECO:0008006" key="4">
    <source>
        <dbReference type="Google" id="ProtNLM"/>
    </source>
</evidence>
<feature type="region of interest" description="Disordered" evidence="1">
    <location>
        <begin position="81"/>
        <end position="281"/>
    </location>
</feature>
<accession>A0ABN9V5L6</accession>
<reference evidence="2" key="1">
    <citation type="submission" date="2023-10" db="EMBL/GenBank/DDBJ databases">
        <authorList>
            <person name="Chen Y."/>
            <person name="Shah S."/>
            <person name="Dougan E. K."/>
            <person name="Thang M."/>
            <person name="Chan C."/>
        </authorList>
    </citation>
    <scope>NUCLEOTIDE SEQUENCE [LARGE SCALE GENOMIC DNA]</scope>
</reference>